<evidence type="ECO:0008006" key="4">
    <source>
        <dbReference type="Google" id="ProtNLM"/>
    </source>
</evidence>
<keyword evidence="1" id="KW-1133">Transmembrane helix</keyword>
<keyword evidence="1" id="KW-0472">Membrane</keyword>
<sequence>MNDFHWIAVAIIAIMFIATLRLAWRQRQPSHLAWPRFTALVVLQWVSAGLLFFALVPPGRPIPGDVLTVLTAHAEQVRSAPADGAIVLALPEARTGTDFARVPDLATALRQHPGTERLTVVGDGLVARDRDVALPPRVQLRAAPPPRGWIDLQVPAVSTPGAVFPVRARAHGTADGRAELLDPAGQLVAAAALDGRGAVALDGVARVVGHAVFQLRLLDGSMHVVDTLPVPVQVAAPVPVRMLMLASAPGPESKYLRRWATDAGLDVQAQAQAGAGVTLGDAPVALTTARLAAVDVLVLDERSLAGLGAAQRAAVQQALREGLGVLVRGSGTLGNSARQTLHDWGLAVSGNAQASALTLGDEAKAELLAARRGPRPSAQDATQWTGEADARSHAAELPAFEQLALRTPGARPLLHDISGGAVGGWQAVGRGRIGLLPVTDTYRAVLAGRDDRHAELWSSVVGTLARPVTAQASIDVEGATPWAGERAVLCGIPAGTGVRGADDATLEPLVVDPATGNARCAAWWPRQAGWHELVSEGAVQAVYMFDPGDARALHRQQQRDATALRVSSAGAPMAAAAQRAPGPRWPWLLAFVLVAGLLWWLERRTTSLDR</sequence>
<name>A0A7W3FP25_9GAMM</name>
<dbReference type="EMBL" id="JACGXS010000008">
    <property type="protein sequence ID" value="MBA8683010.1"/>
    <property type="molecule type" value="Genomic_DNA"/>
</dbReference>
<keyword evidence="1" id="KW-0812">Transmembrane</keyword>
<feature type="transmembrane region" description="Helical" evidence="1">
    <location>
        <begin position="6"/>
        <end position="24"/>
    </location>
</feature>
<comment type="caution">
    <text evidence="2">The sequence shown here is derived from an EMBL/GenBank/DDBJ whole genome shotgun (WGS) entry which is preliminary data.</text>
</comment>
<keyword evidence="3" id="KW-1185">Reference proteome</keyword>
<protein>
    <recommendedName>
        <fullName evidence="4">Carboxypeptidase regulatory-like domain-containing protein</fullName>
    </recommendedName>
</protein>
<dbReference type="Proteomes" id="UP000547058">
    <property type="component" value="Unassembled WGS sequence"/>
</dbReference>
<feature type="transmembrane region" description="Helical" evidence="1">
    <location>
        <begin position="36"/>
        <end position="56"/>
    </location>
</feature>
<proteinExistence type="predicted"/>
<dbReference type="AlphaFoldDB" id="A0A7W3FP25"/>
<reference evidence="2 3" key="1">
    <citation type="submission" date="2020-08" db="EMBL/GenBank/DDBJ databases">
        <title>Stenotrophomonas tumulicola JCM 30961.</title>
        <authorList>
            <person name="Deng Y."/>
        </authorList>
    </citation>
    <scope>NUCLEOTIDE SEQUENCE [LARGE SCALE GENOMIC DNA]</scope>
    <source>
        <strain evidence="2 3">JCM 30961</strain>
    </source>
</reference>
<evidence type="ECO:0000313" key="2">
    <source>
        <dbReference type="EMBL" id="MBA8683010.1"/>
    </source>
</evidence>
<accession>A0A7W3FP25</accession>
<evidence type="ECO:0000313" key="3">
    <source>
        <dbReference type="Proteomes" id="UP000547058"/>
    </source>
</evidence>
<dbReference type="RefSeq" id="WP_182340143.1">
    <property type="nucleotide sequence ID" value="NZ_JACGXS010000008.1"/>
</dbReference>
<evidence type="ECO:0000256" key="1">
    <source>
        <dbReference type="SAM" id="Phobius"/>
    </source>
</evidence>
<organism evidence="2 3">
    <name type="scientific">Stenotrophomonas tumulicola</name>
    <dbReference type="NCBI Taxonomy" id="1685415"/>
    <lineage>
        <taxon>Bacteria</taxon>
        <taxon>Pseudomonadati</taxon>
        <taxon>Pseudomonadota</taxon>
        <taxon>Gammaproteobacteria</taxon>
        <taxon>Lysobacterales</taxon>
        <taxon>Lysobacteraceae</taxon>
        <taxon>Stenotrophomonas</taxon>
    </lineage>
</organism>
<gene>
    <name evidence="2" type="ORF">H4O11_14515</name>
</gene>
<feature type="transmembrane region" description="Helical" evidence="1">
    <location>
        <begin position="585"/>
        <end position="601"/>
    </location>
</feature>